<name>A0ABN9SZ97_9DINO</name>
<organism evidence="2 3">
    <name type="scientific">Prorocentrum cordatum</name>
    <dbReference type="NCBI Taxonomy" id="2364126"/>
    <lineage>
        <taxon>Eukaryota</taxon>
        <taxon>Sar</taxon>
        <taxon>Alveolata</taxon>
        <taxon>Dinophyceae</taxon>
        <taxon>Prorocentrales</taxon>
        <taxon>Prorocentraceae</taxon>
        <taxon>Prorocentrum</taxon>
    </lineage>
</organism>
<reference evidence="2" key="1">
    <citation type="submission" date="2023-10" db="EMBL/GenBank/DDBJ databases">
        <authorList>
            <person name="Chen Y."/>
            <person name="Shah S."/>
            <person name="Dougan E. K."/>
            <person name="Thang M."/>
            <person name="Chan C."/>
        </authorList>
    </citation>
    <scope>NUCLEOTIDE SEQUENCE [LARGE SCALE GENOMIC DNA]</scope>
</reference>
<evidence type="ECO:0000256" key="1">
    <source>
        <dbReference type="SAM" id="MobiDB-lite"/>
    </source>
</evidence>
<feature type="compositionally biased region" description="Low complexity" evidence="1">
    <location>
        <begin position="106"/>
        <end position="135"/>
    </location>
</feature>
<keyword evidence="3" id="KW-1185">Reference proteome</keyword>
<dbReference type="Proteomes" id="UP001189429">
    <property type="component" value="Unassembled WGS sequence"/>
</dbReference>
<sequence length="150" mass="15147">MLAFAAVSSAANIAVLLLYRHWRLSGESAPQGDLELQPVSPRGRGAALAAAAAPPHPGWAGPPPPAVAGLGYMREASVQAAGAVALLADAPPPPLPPAAERATRQPRSPRASPSPSSAASSSSSPRRSPGRRAPGICVESFSPKRTTPSP</sequence>
<feature type="region of interest" description="Disordered" evidence="1">
    <location>
        <begin position="29"/>
        <end position="62"/>
    </location>
</feature>
<accession>A0ABN9SZ97</accession>
<dbReference type="EMBL" id="CAUYUJ010014186">
    <property type="protein sequence ID" value="CAK0837940.1"/>
    <property type="molecule type" value="Genomic_DNA"/>
</dbReference>
<gene>
    <name evidence="2" type="ORF">PCOR1329_LOCUS34009</name>
</gene>
<feature type="region of interest" description="Disordered" evidence="1">
    <location>
        <begin position="84"/>
        <end position="150"/>
    </location>
</feature>
<comment type="caution">
    <text evidence="2">The sequence shown here is derived from an EMBL/GenBank/DDBJ whole genome shotgun (WGS) entry which is preliminary data.</text>
</comment>
<feature type="non-terminal residue" evidence="2">
    <location>
        <position position="150"/>
    </location>
</feature>
<evidence type="ECO:0000313" key="3">
    <source>
        <dbReference type="Proteomes" id="UP001189429"/>
    </source>
</evidence>
<protein>
    <submittedName>
        <fullName evidence="2">Uncharacterized protein</fullName>
    </submittedName>
</protein>
<evidence type="ECO:0000313" key="2">
    <source>
        <dbReference type="EMBL" id="CAK0837940.1"/>
    </source>
</evidence>
<proteinExistence type="predicted"/>
<feature type="compositionally biased region" description="Low complexity" evidence="1">
    <location>
        <begin position="41"/>
        <end position="53"/>
    </location>
</feature>